<sequence length="425" mass="44368">MEKSNRLQATIRLPQAVALYVGAVLGSGVLLVPGLAAEIAGPASLLAWGLMTLLVLPMGLSMGLLAAKFPSAGGVSHFVSKAFGDRAGAVIGWFFLMSVPIGAPIAALTGAGYLTTALGVGEEIRLLIAILMLIAGLLTNLLGMKVAGGVQVGVVAAIISILLLAIAGAAPNVEAEHFTPFLPNGWISVGQAAAILFWCFIGWEAVSHLSEEFVDPEREAIKGVTIAAVIVGILYFLTALATVGTHAYGAAGVSEASLVLVIERILGRSGVYLAGFTGVFICTATIIAYVGAISRLAYSLAQKGDAPKALGMRSKKHGTPLGGLIFLALCFVLVLTLYATKTVSLHTLIQFPNATFILTYLGGCAAGIRLLKGNRWGVRLSWLSFLLTALVFPFVGWAVLYPLLIVAVLWLVDARKSAKQKRTTS</sequence>
<evidence type="ECO:0000256" key="6">
    <source>
        <dbReference type="SAM" id="Phobius"/>
    </source>
</evidence>
<reference evidence="8" key="1">
    <citation type="journal article" date="2019" name="Int. J. Syst. Evol. Microbiol.">
        <title>The Global Catalogue of Microorganisms (GCM) 10K type strain sequencing project: providing services to taxonomists for standard genome sequencing and annotation.</title>
        <authorList>
            <consortium name="The Broad Institute Genomics Platform"/>
            <consortium name="The Broad Institute Genome Sequencing Center for Infectious Disease"/>
            <person name="Wu L."/>
            <person name="Ma J."/>
        </authorList>
    </citation>
    <scope>NUCLEOTIDE SEQUENCE [LARGE SCALE GENOMIC DNA]</scope>
    <source>
        <strain evidence="8">CGMCC 1.13574</strain>
    </source>
</reference>
<dbReference type="Proteomes" id="UP001597343">
    <property type="component" value="Unassembled WGS sequence"/>
</dbReference>
<dbReference type="RefSeq" id="WP_386047901.1">
    <property type="nucleotide sequence ID" value="NZ_JBHUIO010000009.1"/>
</dbReference>
<keyword evidence="3 6" id="KW-0812">Transmembrane</keyword>
<dbReference type="Gene3D" id="1.20.1740.10">
    <property type="entry name" value="Amino acid/polyamine transporter I"/>
    <property type="match status" value="1"/>
</dbReference>
<evidence type="ECO:0000256" key="4">
    <source>
        <dbReference type="ARBA" id="ARBA00022989"/>
    </source>
</evidence>
<feature type="transmembrane region" description="Helical" evidence="6">
    <location>
        <begin position="319"/>
        <end position="339"/>
    </location>
</feature>
<feature type="transmembrane region" description="Helical" evidence="6">
    <location>
        <begin position="154"/>
        <end position="173"/>
    </location>
</feature>
<evidence type="ECO:0000256" key="5">
    <source>
        <dbReference type="ARBA" id="ARBA00023136"/>
    </source>
</evidence>
<organism evidence="7 8">
    <name type="scientific">Tumebacillus lipolyticus</name>
    <dbReference type="NCBI Taxonomy" id="1280370"/>
    <lineage>
        <taxon>Bacteria</taxon>
        <taxon>Bacillati</taxon>
        <taxon>Bacillota</taxon>
        <taxon>Bacilli</taxon>
        <taxon>Bacillales</taxon>
        <taxon>Alicyclobacillaceae</taxon>
        <taxon>Tumebacillus</taxon>
    </lineage>
</organism>
<protein>
    <submittedName>
        <fullName evidence="7">Amino acid permease</fullName>
    </submittedName>
</protein>
<feature type="transmembrane region" description="Helical" evidence="6">
    <location>
        <begin position="224"/>
        <end position="251"/>
    </location>
</feature>
<dbReference type="Pfam" id="PF13520">
    <property type="entry name" value="AA_permease_2"/>
    <property type="match status" value="1"/>
</dbReference>
<dbReference type="PANTHER" id="PTHR42770:SF13">
    <property type="entry name" value="L-METHIONINE_BRANCHED-CHAIN AMINO ACID EXPORTER YJEH"/>
    <property type="match status" value="1"/>
</dbReference>
<accession>A0ABW5A0D7</accession>
<keyword evidence="5 6" id="KW-0472">Membrane</keyword>
<keyword evidence="2" id="KW-1003">Cell membrane</keyword>
<comment type="caution">
    <text evidence="7">The sequence shown here is derived from an EMBL/GenBank/DDBJ whole genome shotgun (WGS) entry which is preliminary data.</text>
</comment>
<dbReference type="InterPro" id="IPR002293">
    <property type="entry name" value="AA/rel_permease1"/>
</dbReference>
<feature type="transmembrane region" description="Helical" evidence="6">
    <location>
        <begin position="185"/>
        <end position="203"/>
    </location>
</feature>
<evidence type="ECO:0000256" key="1">
    <source>
        <dbReference type="ARBA" id="ARBA00004651"/>
    </source>
</evidence>
<name>A0ABW5A0D7_9BACL</name>
<evidence type="ECO:0000313" key="8">
    <source>
        <dbReference type="Proteomes" id="UP001597343"/>
    </source>
</evidence>
<dbReference type="InterPro" id="IPR050367">
    <property type="entry name" value="APC_superfamily"/>
</dbReference>
<evidence type="ECO:0000256" key="3">
    <source>
        <dbReference type="ARBA" id="ARBA00022692"/>
    </source>
</evidence>
<evidence type="ECO:0000313" key="7">
    <source>
        <dbReference type="EMBL" id="MFD2171249.1"/>
    </source>
</evidence>
<feature type="transmembrane region" description="Helical" evidence="6">
    <location>
        <begin position="124"/>
        <end position="142"/>
    </location>
</feature>
<feature type="transmembrane region" description="Helical" evidence="6">
    <location>
        <begin position="383"/>
        <end position="412"/>
    </location>
</feature>
<feature type="transmembrane region" description="Helical" evidence="6">
    <location>
        <begin position="88"/>
        <end position="112"/>
    </location>
</feature>
<keyword evidence="8" id="KW-1185">Reference proteome</keyword>
<evidence type="ECO:0000256" key="2">
    <source>
        <dbReference type="ARBA" id="ARBA00022475"/>
    </source>
</evidence>
<comment type="subcellular location">
    <subcellularLocation>
        <location evidence="1">Cell membrane</location>
        <topology evidence="1">Multi-pass membrane protein</topology>
    </subcellularLocation>
</comment>
<dbReference type="PIRSF" id="PIRSF006060">
    <property type="entry name" value="AA_transporter"/>
    <property type="match status" value="1"/>
</dbReference>
<proteinExistence type="predicted"/>
<dbReference type="EMBL" id="JBHUIO010000009">
    <property type="protein sequence ID" value="MFD2171249.1"/>
    <property type="molecule type" value="Genomic_DNA"/>
</dbReference>
<keyword evidence="4 6" id="KW-1133">Transmembrane helix</keyword>
<dbReference type="PANTHER" id="PTHR42770">
    <property type="entry name" value="AMINO ACID TRANSPORTER-RELATED"/>
    <property type="match status" value="1"/>
</dbReference>
<feature type="transmembrane region" description="Helical" evidence="6">
    <location>
        <begin position="46"/>
        <end position="67"/>
    </location>
</feature>
<feature type="transmembrane region" description="Helical" evidence="6">
    <location>
        <begin position="271"/>
        <end position="298"/>
    </location>
</feature>
<gene>
    <name evidence="7" type="ORF">ACFSOY_14870</name>
</gene>